<dbReference type="NCBIfam" id="TIGR01730">
    <property type="entry name" value="RND_mfp"/>
    <property type="match status" value="1"/>
</dbReference>
<reference evidence="3 4" key="1">
    <citation type="submission" date="2016-08" db="EMBL/GenBank/DDBJ databases">
        <authorList>
            <person name="Seilhamer J.J."/>
        </authorList>
    </citation>
    <scope>NUCLEOTIDE SEQUENCE [LARGE SCALE GENOMIC DNA]</scope>
    <source>
        <strain evidence="3 4">KCTC 42603</strain>
    </source>
</reference>
<dbReference type="AlphaFoldDB" id="A0A1E7Z7B9"/>
<dbReference type="InterPro" id="IPR006143">
    <property type="entry name" value="RND_pump_MFP"/>
</dbReference>
<comment type="similarity">
    <text evidence="1">Belongs to the membrane fusion protein (MFP) (TC 8.A.1) family.</text>
</comment>
<keyword evidence="4" id="KW-1185">Reference proteome</keyword>
<dbReference type="GO" id="GO:1990281">
    <property type="term" value="C:efflux pump complex"/>
    <property type="evidence" value="ECO:0007669"/>
    <property type="project" value="TreeGrafter"/>
</dbReference>
<dbReference type="EMBL" id="MDHN01000040">
    <property type="protein sequence ID" value="OFC69410.1"/>
    <property type="molecule type" value="Genomic_DNA"/>
</dbReference>
<name>A0A1E7Z7B9_9ALTE</name>
<dbReference type="Gene3D" id="2.40.50.100">
    <property type="match status" value="1"/>
</dbReference>
<evidence type="ECO:0000313" key="4">
    <source>
        <dbReference type="Proteomes" id="UP000175691"/>
    </source>
</evidence>
<evidence type="ECO:0000256" key="1">
    <source>
        <dbReference type="ARBA" id="ARBA00009477"/>
    </source>
</evidence>
<comment type="caution">
    <text evidence="3">The sequence shown here is derived from an EMBL/GenBank/DDBJ whole genome shotgun (WGS) entry which is preliminary data.</text>
</comment>
<keyword evidence="2" id="KW-0175">Coiled coil</keyword>
<dbReference type="Gene3D" id="2.40.30.170">
    <property type="match status" value="1"/>
</dbReference>
<dbReference type="Proteomes" id="UP000175691">
    <property type="component" value="Unassembled WGS sequence"/>
</dbReference>
<dbReference type="PANTHER" id="PTHR30469">
    <property type="entry name" value="MULTIDRUG RESISTANCE PROTEIN MDTA"/>
    <property type="match status" value="1"/>
</dbReference>
<evidence type="ECO:0000313" key="3">
    <source>
        <dbReference type="EMBL" id="OFC69410.1"/>
    </source>
</evidence>
<dbReference type="PANTHER" id="PTHR30469:SF12">
    <property type="entry name" value="MULTIDRUG RESISTANCE PROTEIN MDTA"/>
    <property type="match status" value="1"/>
</dbReference>
<dbReference type="GO" id="GO:0015562">
    <property type="term" value="F:efflux transmembrane transporter activity"/>
    <property type="evidence" value="ECO:0007669"/>
    <property type="project" value="TreeGrafter"/>
</dbReference>
<protein>
    <submittedName>
        <fullName evidence="3">Efflux transporter periplasmic adaptor subunit</fullName>
    </submittedName>
</protein>
<gene>
    <name evidence="3" type="ORF">BFC18_18550</name>
</gene>
<evidence type="ECO:0000256" key="2">
    <source>
        <dbReference type="SAM" id="Coils"/>
    </source>
</evidence>
<accession>A0A1E7Z7B9</accession>
<organism evidence="3 4">
    <name type="scientific">Alteromonas confluentis</name>
    <dbReference type="NCBI Taxonomy" id="1656094"/>
    <lineage>
        <taxon>Bacteria</taxon>
        <taxon>Pseudomonadati</taxon>
        <taxon>Pseudomonadota</taxon>
        <taxon>Gammaproteobacteria</taxon>
        <taxon>Alteromonadales</taxon>
        <taxon>Alteromonadaceae</taxon>
        <taxon>Alteromonas/Salinimonas group</taxon>
        <taxon>Alteromonas</taxon>
    </lineage>
</organism>
<dbReference type="RefSeq" id="WP_070126856.1">
    <property type="nucleotide sequence ID" value="NZ_MDHN01000040.1"/>
</dbReference>
<dbReference type="OrthoDB" id="5730196at2"/>
<dbReference type="SUPFAM" id="SSF111369">
    <property type="entry name" value="HlyD-like secretion proteins"/>
    <property type="match status" value="1"/>
</dbReference>
<feature type="coiled-coil region" evidence="2">
    <location>
        <begin position="102"/>
        <end position="136"/>
    </location>
</feature>
<proteinExistence type="inferred from homology"/>
<dbReference type="Gene3D" id="1.10.287.470">
    <property type="entry name" value="Helix hairpin bin"/>
    <property type="match status" value="1"/>
</dbReference>
<sequence>MEWKKIVLPIAILVAGYAGMTLIASAGNEEESAAEIDTRPTVSISELRAEDYEVTITSYGEITPLESTNLAAQVAGEVVSWNPKFVPGGLVKRGEILFSIEKDAYEAALLEAEATLISAQAQLVQEQAQADVAEREAASMTGSRITDLYLRKPQLLSAQAAVKSAEAMLRIAKRDLDNCEVRAPYDALVVSREIGTGDFVSTGTVTATLNNVETAELNFPVAGFDQSFLPVTVSGTDAVITIDNREITASIDRDTGVVDQATRMSHLVARIDDPYGVRSGKPLVKFGSFANISFTGKTLEAVYRVPQELVNNKQIWLVNENGELVGERVNVLREEGEYFFVSGDIDGGMLVVTPPEYPINGMAVKVIESGKKLVASQRITQ</sequence>
<dbReference type="STRING" id="1656094.BFC18_18550"/>